<gene>
    <name evidence="1" type="ORF">Tci_451004</name>
</gene>
<protein>
    <submittedName>
        <fullName evidence="1">Uncharacterized protein</fullName>
    </submittedName>
</protein>
<dbReference type="AlphaFoldDB" id="A0A699HY42"/>
<organism evidence="1">
    <name type="scientific">Tanacetum cinerariifolium</name>
    <name type="common">Dalmatian daisy</name>
    <name type="synonym">Chrysanthemum cinerariifolium</name>
    <dbReference type="NCBI Taxonomy" id="118510"/>
    <lineage>
        <taxon>Eukaryota</taxon>
        <taxon>Viridiplantae</taxon>
        <taxon>Streptophyta</taxon>
        <taxon>Embryophyta</taxon>
        <taxon>Tracheophyta</taxon>
        <taxon>Spermatophyta</taxon>
        <taxon>Magnoliopsida</taxon>
        <taxon>eudicotyledons</taxon>
        <taxon>Gunneridae</taxon>
        <taxon>Pentapetalae</taxon>
        <taxon>asterids</taxon>
        <taxon>campanulids</taxon>
        <taxon>Asterales</taxon>
        <taxon>Asteraceae</taxon>
        <taxon>Asteroideae</taxon>
        <taxon>Anthemideae</taxon>
        <taxon>Anthemidinae</taxon>
        <taxon>Tanacetum</taxon>
    </lineage>
</organism>
<proteinExistence type="predicted"/>
<feature type="non-terminal residue" evidence="1">
    <location>
        <position position="1"/>
    </location>
</feature>
<reference evidence="1" key="1">
    <citation type="journal article" date="2019" name="Sci. Rep.">
        <title>Draft genome of Tanacetum cinerariifolium, the natural source of mosquito coil.</title>
        <authorList>
            <person name="Yamashiro T."/>
            <person name="Shiraishi A."/>
            <person name="Satake H."/>
            <person name="Nakayama K."/>
        </authorList>
    </citation>
    <scope>NUCLEOTIDE SEQUENCE</scope>
</reference>
<dbReference type="EMBL" id="BKCJ010209975">
    <property type="protein sequence ID" value="GEY79030.1"/>
    <property type="molecule type" value="Genomic_DNA"/>
</dbReference>
<evidence type="ECO:0000313" key="1">
    <source>
        <dbReference type="EMBL" id="GEY79030.1"/>
    </source>
</evidence>
<accession>A0A699HY42</accession>
<name>A0A699HY42_TANCI</name>
<sequence>IDEEGNCKKMGTYRVDPGYVCSMKPLYLKRNGNLLMLGCKYENHTRWPWNSCRDNSKGYLYSIDLKKKHSKVKGKDKTRCHGVEISEIVRYSETFVSPNKYIK</sequence>
<comment type="caution">
    <text evidence="1">The sequence shown here is derived from an EMBL/GenBank/DDBJ whole genome shotgun (WGS) entry which is preliminary data.</text>
</comment>